<keyword evidence="3" id="KW-0238">DNA-binding</keyword>
<dbReference type="InterPro" id="IPR038168">
    <property type="entry name" value="TF_DP_C_sf"/>
</dbReference>
<evidence type="ECO:0000313" key="7">
    <source>
        <dbReference type="Proteomes" id="UP001149090"/>
    </source>
</evidence>
<dbReference type="EMBL" id="JAPDFW010000010">
    <property type="protein sequence ID" value="KAJ5080488.1"/>
    <property type="molecule type" value="Genomic_DNA"/>
</dbReference>
<evidence type="ECO:0000256" key="3">
    <source>
        <dbReference type="ARBA" id="ARBA00023125"/>
    </source>
</evidence>
<keyword evidence="7" id="KW-1185">Reference proteome</keyword>
<dbReference type="InterPro" id="IPR014889">
    <property type="entry name" value="Transc_factor_DP_C"/>
</dbReference>
<dbReference type="GO" id="GO:0000981">
    <property type="term" value="F:DNA-binding transcription factor activity, RNA polymerase II-specific"/>
    <property type="evidence" value="ECO:0007669"/>
    <property type="project" value="TreeGrafter"/>
</dbReference>
<dbReference type="OrthoDB" id="552115at2759"/>
<evidence type="ECO:0000313" key="6">
    <source>
        <dbReference type="EMBL" id="KAJ5080488.1"/>
    </source>
</evidence>
<dbReference type="AlphaFoldDB" id="A0A9Q0RI50"/>
<dbReference type="Gene3D" id="1.20.140.80">
    <property type="entry name" value="Transcription factor DP"/>
    <property type="match status" value="1"/>
</dbReference>
<name>A0A9Q0RI50_ANAIG</name>
<keyword evidence="4" id="KW-0804">Transcription</keyword>
<organism evidence="6 7">
    <name type="scientific">Anaeramoeba ignava</name>
    <name type="common">Anaerobic marine amoeba</name>
    <dbReference type="NCBI Taxonomy" id="1746090"/>
    <lineage>
        <taxon>Eukaryota</taxon>
        <taxon>Metamonada</taxon>
        <taxon>Anaeramoebidae</taxon>
        <taxon>Anaeramoeba</taxon>
    </lineage>
</organism>
<dbReference type="GO" id="GO:0005634">
    <property type="term" value="C:nucleus"/>
    <property type="evidence" value="ECO:0007669"/>
    <property type="project" value="TreeGrafter"/>
</dbReference>
<sequence length="269" mass="32035">MEDDFISIIKESGLTEIAEDCDVLTNGNLNLQTNIDLEKSFKKIKKENYIEEITENKPINFQDIKSICFSICSIISENKLINLKQLFELVSKKNEQNKLENEKKQEIHFYVALEILKQVKIIEMNENETFNFRGFPEFRQNTYHFSKGEEQFHRSNIAKKLEYLKDLVLEKITYQKYYEKMEEKKISKNESVKFPFIVINSDKNSRVQMRTNPEKTASLFTFSERFEIHSDVEILEKMGFYQDISQIEDKELKRTIPENLIPLIRIEKK</sequence>
<reference evidence="6" key="1">
    <citation type="submission" date="2022-10" db="EMBL/GenBank/DDBJ databases">
        <title>Novel sulphate-reducing endosymbionts in the free-living metamonad Anaeramoeba.</title>
        <authorList>
            <person name="Jerlstrom-Hultqvist J."/>
            <person name="Cepicka I."/>
            <person name="Gallot-Lavallee L."/>
            <person name="Salas-Leiva D."/>
            <person name="Curtis B.A."/>
            <person name="Zahonova K."/>
            <person name="Pipaliya S."/>
            <person name="Dacks J."/>
            <person name="Roger A.J."/>
        </authorList>
    </citation>
    <scope>NUCLEOTIDE SEQUENCE</scope>
    <source>
        <strain evidence="6">BMAN</strain>
    </source>
</reference>
<gene>
    <name evidence="6" type="ORF">M0811_14083</name>
</gene>
<dbReference type="Proteomes" id="UP001149090">
    <property type="component" value="Unassembled WGS sequence"/>
</dbReference>
<dbReference type="Pfam" id="PF08781">
    <property type="entry name" value="DP"/>
    <property type="match status" value="1"/>
</dbReference>
<evidence type="ECO:0000256" key="4">
    <source>
        <dbReference type="ARBA" id="ARBA00023163"/>
    </source>
</evidence>
<dbReference type="GO" id="GO:0005667">
    <property type="term" value="C:transcription regulator complex"/>
    <property type="evidence" value="ECO:0007669"/>
    <property type="project" value="InterPro"/>
</dbReference>
<proteinExistence type="inferred from homology"/>
<protein>
    <submittedName>
        <fullName evidence="6">Transcription factor dp</fullName>
    </submittedName>
</protein>
<evidence type="ECO:0000256" key="2">
    <source>
        <dbReference type="ARBA" id="ARBA00023015"/>
    </source>
</evidence>
<dbReference type="InterPro" id="IPR037241">
    <property type="entry name" value="E2F-DP_heterodim"/>
</dbReference>
<comment type="similarity">
    <text evidence="1">Belongs to the E2F/DP family.</text>
</comment>
<feature type="domain" description="Transcription factor DP C-terminal" evidence="5">
    <location>
        <begin position="141"/>
        <end position="269"/>
    </location>
</feature>
<evidence type="ECO:0000259" key="5">
    <source>
        <dbReference type="SMART" id="SM01138"/>
    </source>
</evidence>
<accession>A0A9Q0RI50</accession>
<dbReference type="SMART" id="SM01138">
    <property type="entry name" value="DP"/>
    <property type="match status" value="1"/>
</dbReference>
<dbReference type="PANTHER" id="PTHR12548">
    <property type="entry name" value="TRANSCRIPTION FACTOR DP"/>
    <property type="match status" value="1"/>
</dbReference>
<dbReference type="GO" id="GO:0000977">
    <property type="term" value="F:RNA polymerase II transcription regulatory region sequence-specific DNA binding"/>
    <property type="evidence" value="ECO:0007669"/>
    <property type="project" value="TreeGrafter"/>
</dbReference>
<dbReference type="SUPFAM" id="SSF144074">
    <property type="entry name" value="E2F-DP heterodimerization region"/>
    <property type="match status" value="1"/>
</dbReference>
<evidence type="ECO:0000256" key="1">
    <source>
        <dbReference type="ARBA" id="ARBA00010940"/>
    </source>
</evidence>
<comment type="caution">
    <text evidence="6">The sequence shown here is derived from an EMBL/GenBank/DDBJ whole genome shotgun (WGS) entry which is preliminary data.</text>
</comment>
<dbReference type="InterPro" id="IPR015648">
    <property type="entry name" value="Transcrpt_fac_DP"/>
</dbReference>
<keyword evidence="2" id="KW-0805">Transcription regulation</keyword>
<dbReference type="GO" id="GO:0051726">
    <property type="term" value="P:regulation of cell cycle"/>
    <property type="evidence" value="ECO:0007669"/>
    <property type="project" value="InterPro"/>
</dbReference>
<dbReference type="PANTHER" id="PTHR12548:SF9">
    <property type="entry name" value="TRANSCRIPTION FACTOR DP"/>
    <property type="match status" value="1"/>
</dbReference>